<sequence length="33" mass="3753">MLILVTDTLQALGRWRELLSSFGCRNCCITPQN</sequence>
<accession>A0A183JRL4</accession>
<dbReference type="Proteomes" id="UP000279833">
    <property type="component" value="Unassembled WGS sequence"/>
</dbReference>
<keyword evidence="2" id="KW-1185">Reference proteome</keyword>
<dbReference type="WBParaSite" id="SCUD_0000535301-mRNA-1">
    <property type="protein sequence ID" value="SCUD_0000535301-mRNA-1"/>
    <property type="gene ID" value="SCUD_0000535301"/>
</dbReference>
<protein>
    <submittedName>
        <fullName evidence="1 3">Uncharacterized protein</fullName>
    </submittedName>
</protein>
<evidence type="ECO:0000313" key="2">
    <source>
        <dbReference type="Proteomes" id="UP000279833"/>
    </source>
</evidence>
<dbReference type="AlphaFoldDB" id="A0A183JRL4"/>
<evidence type="ECO:0000313" key="1">
    <source>
        <dbReference type="EMBL" id="VDO95035.1"/>
    </source>
</evidence>
<evidence type="ECO:0000313" key="3">
    <source>
        <dbReference type="WBParaSite" id="SCUD_0000535301-mRNA-1"/>
    </source>
</evidence>
<organism evidence="3">
    <name type="scientific">Schistosoma curassoni</name>
    <dbReference type="NCBI Taxonomy" id="6186"/>
    <lineage>
        <taxon>Eukaryota</taxon>
        <taxon>Metazoa</taxon>
        <taxon>Spiralia</taxon>
        <taxon>Lophotrochozoa</taxon>
        <taxon>Platyhelminthes</taxon>
        <taxon>Trematoda</taxon>
        <taxon>Digenea</taxon>
        <taxon>Strigeidida</taxon>
        <taxon>Schistosomatoidea</taxon>
        <taxon>Schistosomatidae</taxon>
        <taxon>Schistosoma</taxon>
    </lineage>
</organism>
<name>A0A183JRL4_9TREM</name>
<reference evidence="1 2" key="2">
    <citation type="submission" date="2018-11" db="EMBL/GenBank/DDBJ databases">
        <authorList>
            <consortium name="Pathogen Informatics"/>
        </authorList>
    </citation>
    <scope>NUCLEOTIDE SEQUENCE [LARGE SCALE GENOMIC DNA]</scope>
    <source>
        <strain evidence="1">Dakar</strain>
        <strain evidence="2">Dakar, Senegal</strain>
    </source>
</reference>
<proteinExistence type="predicted"/>
<reference evidence="3" key="1">
    <citation type="submission" date="2016-06" db="UniProtKB">
        <authorList>
            <consortium name="WormBaseParasite"/>
        </authorList>
    </citation>
    <scope>IDENTIFICATION</scope>
</reference>
<gene>
    <name evidence="1" type="ORF">SCUD_LOCUS5353</name>
</gene>
<dbReference type="EMBL" id="UZAK01008566">
    <property type="protein sequence ID" value="VDO95035.1"/>
    <property type="molecule type" value="Genomic_DNA"/>
</dbReference>